<feature type="domain" description="TIR" evidence="2">
    <location>
        <begin position="67"/>
        <end position="194"/>
    </location>
</feature>
<sequence length="205" mass="22348">SAGWKSPRRRTVSPRRGTVPAGRDGHTSCSCPWLGKAPLCQAAWQKPGSLFSAPAAPPPSMSARRGFAYDFSIWYCPADDRVASGIAEYLRARGFQGYAEHQDRVAGTCAVRSAAEASRASHVAILLLSAKALGAPWCQRVSEWSLQHGVQRGGTSVIPVRVGVRRGEVPLFLQHLNRLEYRTEFFFERLLRSLARTGAAPKATS</sequence>
<dbReference type="GO" id="GO:0007165">
    <property type="term" value="P:signal transduction"/>
    <property type="evidence" value="ECO:0007669"/>
    <property type="project" value="InterPro"/>
</dbReference>
<evidence type="ECO:0000256" key="1">
    <source>
        <dbReference type="SAM" id="MobiDB-lite"/>
    </source>
</evidence>
<dbReference type="PROSITE" id="PS50104">
    <property type="entry name" value="TIR"/>
    <property type="match status" value="1"/>
</dbReference>
<protein>
    <recommendedName>
        <fullName evidence="2">TIR domain-containing protein</fullName>
    </recommendedName>
</protein>
<proteinExistence type="predicted"/>
<evidence type="ECO:0000313" key="4">
    <source>
        <dbReference type="Proteomes" id="UP000694426"/>
    </source>
</evidence>
<accession>A0A8B9I2J2</accession>
<keyword evidence="4" id="KW-1185">Reference proteome</keyword>
<evidence type="ECO:0000313" key="3">
    <source>
        <dbReference type="Ensembl" id="ENSABRP00000004333.1"/>
    </source>
</evidence>
<dbReference type="Gene3D" id="3.40.50.10140">
    <property type="entry name" value="Toll/interleukin-1 receptor homology (TIR) domain"/>
    <property type="match status" value="1"/>
</dbReference>
<dbReference type="InterPro" id="IPR035897">
    <property type="entry name" value="Toll_tir_struct_dom_sf"/>
</dbReference>
<organism evidence="3 4">
    <name type="scientific">Anser brachyrhynchus</name>
    <name type="common">Pink-footed goose</name>
    <dbReference type="NCBI Taxonomy" id="132585"/>
    <lineage>
        <taxon>Eukaryota</taxon>
        <taxon>Metazoa</taxon>
        <taxon>Chordata</taxon>
        <taxon>Craniata</taxon>
        <taxon>Vertebrata</taxon>
        <taxon>Euteleostomi</taxon>
        <taxon>Archelosauria</taxon>
        <taxon>Archosauria</taxon>
        <taxon>Dinosauria</taxon>
        <taxon>Saurischia</taxon>
        <taxon>Theropoda</taxon>
        <taxon>Coelurosauria</taxon>
        <taxon>Aves</taxon>
        <taxon>Neognathae</taxon>
        <taxon>Galloanserae</taxon>
        <taxon>Anseriformes</taxon>
        <taxon>Anatidae</taxon>
        <taxon>Anserinae</taxon>
        <taxon>Anser</taxon>
    </lineage>
</organism>
<name>A0A8B9I2J2_9AVES</name>
<feature type="compositionally biased region" description="Basic residues" evidence="1">
    <location>
        <begin position="1"/>
        <end position="13"/>
    </location>
</feature>
<dbReference type="GeneTree" id="ENSGT00950000185298"/>
<reference evidence="3" key="1">
    <citation type="submission" date="2025-08" db="UniProtKB">
        <authorList>
            <consortium name="Ensembl"/>
        </authorList>
    </citation>
    <scope>IDENTIFICATION</scope>
</reference>
<dbReference type="AlphaFoldDB" id="A0A8B9I2J2"/>
<dbReference type="SUPFAM" id="SSF52200">
    <property type="entry name" value="Toll/Interleukin receptor TIR domain"/>
    <property type="match status" value="1"/>
</dbReference>
<dbReference type="Pfam" id="PF13676">
    <property type="entry name" value="TIR_2"/>
    <property type="match status" value="1"/>
</dbReference>
<dbReference type="Ensembl" id="ENSABRT00000006174.1">
    <property type="protein sequence ID" value="ENSABRP00000004333.1"/>
    <property type="gene ID" value="ENSABRG00000004005.1"/>
</dbReference>
<evidence type="ECO:0000259" key="2">
    <source>
        <dbReference type="PROSITE" id="PS50104"/>
    </source>
</evidence>
<reference evidence="3" key="2">
    <citation type="submission" date="2025-09" db="UniProtKB">
        <authorList>
            <consortium name="Ensembl"/>
        </authorList>
    </citation>
    <scope>IDENTIFICATION</scope>
</reference>
<dbReference type="Proteomes" id="UP000694426">
    <property type="component" value="Unplaced"/>
</dbReference>
<feature type="region of interest" description="Disordered" evidence="1">
    <location>
        <begin position="1"/>
        <end position="26"/>
    </location>
</feature>
<dbReference type="InterPro" id="IPR000157">
    <property type="entry name" value="TIR_dom"/>
</dbReference>